<dbReference type="Proteomes" id="UP000027002">
    <property type="component" value="Chromosome 4"/>
</dbReference>
<dbReference type="AlphaFoldDB" id="A0A8E5HT34"/>
<proteinExistence type="predicted"/>
<evidence type="ECO:0000313" key="2">
    <source>
        <dbReference type="EMBL" id="QUC21041.1"/>
    </source>
</evidence>
<dbReference type="RefSeq" id="XP_042998714.1">
    <property type="nucleotide sequence ID" value="XM_043142780.1"/>
</dbReference>
<sequence>MPEPSVRQPGNGVSVHPACSPLHFLPSHRFAGQYGVGQQMPQTLLCCPFKAPPCGPRRYIFKRRLSGWPTSSSPTKPEFPAAAARQQGRISELYLHPNTVAINKPGPSTPDERRQID</sequence>
<gene>
    <name evidence="2" type="ORF">UV8b_05282</name>
</gene>
<dbReference type="KEGG" id="uvi:66066060"/>
<evidence type="ECO:0000256" key="1">
    <source>
        <dbReference type="SAM" id="MobiDB-lite"/>
    </source>
</evidence>
<protein>
    <submittedName>
        <fullName evidence="2">Uncharacterized protein</fullName>
    </submittedName>
</protein>
<accession>A0A8E5HT34</accession>
<organism evidence="2 3">
    <name type="scientific">Ustilaginoidea virens</name>
    <name type="common">Rice false smut fungus</name>
    <name type="synonym">Villosiclava virens</name>
    <dbReference type="NCBI Taxonomy" id="1159556"/>
    <lineage>
        <taxon>Eukaryota</taxon>
        <taxon>Fungi</taxon>
        <taxon>Dikarya</taxon>
        <taxon>Ascomycota</taxon>
        <taxon>Pezizomycotina</taxon>
        <taxon>Sordariomycetes</taxon>
        <taxon>Hypocreomycetidae</taxon>
        <taxon>Hypocreales</taxon>
        <taxon>Clavicipitaceae</taxon>
        <taxon>Ustilaginoidea</taxon>
    </lineage>
</organism>
<keyword evidence="3" id="KW-1185">Reference proteome</keyword>
<dbReference type="EMBL" id="CP072756">
    <property type="protein sequence ID" value="QUC21041.1"/>
    <property type="molecule type" value="Genomic_DNA"/>
</dbReference>
<name>A0A8E5HT34_USTVR</name>
<feature type="region of interest" description="Disordered" evidence="1">
    <location>
        <begin position="66"/>
        <end position="117"/>
    </location>
</feature>
<evidence type="ECO:0000313" key="3">
    <source>
        <dbReference type="Proteomes" id="UP000027002"/>
    </source>
</evidence>
<reference evidence="2" key="1">
    <citation type="submission" date="2020-03" db="EMBL/GenBank/DDBJ databases">
        <title>A mixture of massive structural variations and highly conserved coding sequences in Ustilaginoidea virens genome.</title>
        <authorList>
            <person name="Zhang K."/>
            <person name="Zhao Z."/>
            <person name="Zhang Z."/>
            <person name="Li Y."/>
            <person name="Hsiang T."/>
            <person name="Sun W."/>
        </authorList>
    </citation>
    <scope>NUCLEOTIDE SEQUENCE</scope>
    <source>
        <strain evidence="2">UV-8b</strain>
    </source>
</reference>
<dbReference type="GeneID" id="66066060"/>